<dbReference type="AlphaFoldDB" id="A0AAX6MHB5"/>
<name>A0AAX6MHB5_9PEZI</name>
<reference evidence="1 2" key="1">
    <citation type="journal article" date="2024" name="Front Chem Biol">
        <title>Unveiling the potential of Daldinia eschscholtzii MFLUCC 19-0629 through bioactivity and bioinformatics studies for enhanced sustainable agriculture production.</title>
        <authorList>
            <person name="Brooks S."/>
            <person name="Weaver J.A."/>
            <person name="Klomchit A."/>
            <person name="Alharthi S.A."/>
            <person name="Onlamun T."/>
            <person name="Nurani R."/>
            <person name="Vong T.K."/>
            <person name="Alberti F."/>
            <person name="Greco C."/>
        </authorList>
    </citation>
    <scope>NUCLEOTIDE SEQUENCE [LARGE SCALE GENOMIC DNA]</scope>
    <source>
        <strain evidence="1">MFLUCC 19-0629</strain>
    </source>
</reference>
<accession>A0AAX6MHB5</accession>
<evidence type="ECO:0000313" key="2">
    <source>
        <dbReference type="Proteomes" id="UP001369815"/>
    </source>
</evidence>
<dbReference type="EMBL" id="JBANMG010000006">
    <property type="protein sequence ID" value="KAK6952050.1"/>
    <property type="molecule type" value="Genomic_DNA"/>
</dbReference>
<comment type="caution">
    <text evidence="1">The sequence shown here is derived from an EMBL/GenBank/DDBJ whole genome shotgun (WGS) entry which is preliminary data.</text>
</comment>
<gene>
    <name evidence="1" type="ORF">Daesc_006578</name>
</gene>
<sequence length="358" mass="40667">MSCRMPECHRVRPNGSVVKLDHDKDTSPGATFYYCSIHHVYHCVAVRAHRRLPQPLCGECAWLFFKFPKEAAKHPESDITAAAGPGDVPVIAVGSSLGSRDVYESLFGSQKSNAFDPTAERVRQAPDVADSSPKALSRIKQCSGPDEYGTYMIDADGDIIMRDVIVSSEQRNDLPTIPASRIVHLPIQRSRDGRRDDFLQFIPYDNPAVFDVRPAQWHRIRRGVFLFRYTDYRGWPAVQPVADERRIRAYFKPLDVIEGDGFCDRALIEARWWCCWAQGITYVEPELRWVLTLIFDLIGFLIEKQRNATKNSIIQGAGGLTLERMFWEGRVYLHSLIAIVNDMKEGFGIENLVIPQLP</sequence>
<organism evidence="1 2">
    <name type="scientific">Daldinia eschscholtzii</name>
    <dbReference type="NCBI Taxonomy" id="292717"/>
    <lineage>
        <taxon>Eukaryota</taxon>
        <taxon>Fungi</taxon>
        <taxon>Dikarya</taxon>
        <taxon>Ascomycota</taxon>
        <taxon>Pezizomycotina</taxon>
        <taxon>Sordariomycetes</taxon>
        <taxon>Xylariomycetidae</taxon>
        <taxon>Xylariales</taxon>
        <taxon>Hypoxylaceae</taxon>
        <taxon>Daldinia</taxon>
    </lineage>
</organism>
<dbReference type="Proteomes" id="UP001369815">
    <property type="component" value="Unassembled WGS sequence"/>
</dbReference>
<evidence type="ECO:0000313" key="1">
    <source>
        <dbReference type="EMBL" id="KAK6952050.1"/>
    </source>
</evidence>
<keyword evidence="2" id="KW-1185">Reference proteome</keyword>
<protein>
    <submittedName>
        <fullName evidence="1">Uncharacterized protein</fullName>
    </submittedName>
</protein>
<proteinExistence type="predicted"/>